<comment type="caution">
    <text evidence="9">The sequence shown here is derived from an EMBL/GenBank/DDBJ whole genome shotgun (WGS) entry which is preliminary data.</text>
</comment>
<dbReference type="PROSITE" id="PS50256">
    <property type="entry name" value="PIR_REPEAT_2"/>
    <property type="match status" value="2"/>
</dbReference>
<dbReference type="EMBL" id="AJIX01000013">
    <property type="protein sequence ID" value="KGR13858.1"/>
    <property type="molecule type" value="Genomic_DNA"/>
</dbReference>
<keyword evidence="2" id="KW-0134">Cell wall</keyword>
<evidence type="ECO:0000256" key="7">
    <source>
        <dbReference type="SAM" id="MobiDB-lite"/>
    </source>
</evidence>
<keyword evidence="4" id="KW-0732">Signal</keyword>
<evidence type="ECO:0000256" key="1">
    <source>
        <dbReference type="ARBA" id="ARBA00004191"/>
    </source>
</evidence>
<organism evidence="9 10">
    <name type="scientific">Candida albicans P78048</name>
    <dbReference type="NCBI Taxonomy" id="1094989"/>
    <lineage>
        <taxon>Eukaryota</taxon>
        <taxon>Fungi</taxon>
        <taxon>Dikarya</taxon>
        <taxon>Ascomycota</taxon>
        <taxon>Saccharomycotina</taxon>
        <taxon>Pichiomycetes</taxon>
        <taxon>Debaryomycetaceae</taxon>
        <taxon>Candida/Lodderomyces clade</taxon>
        <taxon>Candida</taxon>
    </lineage>
</organism>
<name>A0AB34PVT4_CANAX</name>
<comment type="similarity">
    <text evidence="6">Belongs to the PIR protein family.</text>
</comment>
<evidence type="ECO:0000256" key="4">
    <source>
        <dbReference type="ARBA" id="ARBA00022729"/>
    </source>
</evidence>
<dbReference type="InterPro" id="IPR051153">
    <property type="entry name" value="Yeast_CWMannoprotein_PIR"/>
</dbReference>
<reference evidence="9 10" key="1">
    <citation type="submission" date="2013-12" db="EMBL/GenBank/DDBJ databases">
        <title>The Genome Sequence of Candida albicans P78048.</title>
        <authorList>
            <consortium name="The Broad Institute Genome Sequencing Platform"/>
            <consortium name="The Broad Institute Genome Sequencing Center for Infectious Disease"/>
            <person name="Cuomo C."/>
            <person name="Bennett R."/>
            <person name="Hirakawa M."/>
            <person name="Noverr M."/>
            <person name="Mitchell A."/>
            <person name="Young S.K."/>
            <person name="Zeng Q."/>
            <person name="Gargeya S."/>
            <person name="Fitzgerald M."/>
            <person name="Abouelleil A."/>
            <person name="Alvarado L."/>
            <person name="Berlin A.M."/>
            <person name="Chapman S.B."/>
            <person name="Dewar J."/>
            <person name="Goldberg J."/>
            <person name="Griggs A."/>
            <person name="Gujja S."/>
            <person name="Hansen M."/>
            <person name="Howarth C."/>
            <person name="Imamovic A."/>
            <person name="Larimer J."/>
            <person name="McCowan C."/>
            <person name="Murphy C."/>
            <person name="Pearson M."/>
            <person name="Priest M."/>
            <person name="Roberts A."/>
            <person name="Saif S."/>
            <person name="Shea T."/>
            <person name="Sykes S."/>
            <person name="Wortman J."/>
            <person name="Nusbaum C."/>
            <person name="Birren B."/>
        </authorList>
    </citation>
    <scope>NUCLEOTIDE SEQUENCE [LARGE SCALE GENOMIC DNA]</scope>
    <source>
        <strain evidence="9 10">P78048</strain>
    </source>
</reference>
<feature type="region of interest" description="Disordered" evidence="7">
    <location>
        <begin position="47"/>
        <end position="73"/>
    </location>
</feature>
<dbReference type="GO" id="GO:0031505">
    <property type="term" value="P:fungal-type cell wall organization"/>
    <property type="evidence" value="ECO:0007669"/>
    <property type="project" value="UniProtKB-ARBA"/>
</dbReference>
<dbReference type="AlphaFoldDB" id="A0AB34PVT4"/>
<sequence>ATPVQQIGDGQIQHQTTAAAATTASAVKQINDGQIQHQTTTAENVAKAQSDGQAIATGSPSSNSTLSDDDDLSSTIPKACSSANNLEMTLHDSVLKDTHERWGAIVANHQFQFDGPIPQAGTIYSAGWSIKDGYLYLGDSNIFYQCLSGDFYNLYDENVAKQCSAVKLSVIEFVNC</sequence>
<feature type="non-terminal residue" evidence="9">
    <location>
        <position position="1"/>
    </location>
</feature>
<evidence type="ECO:0000256" key="3">
    <source>
        <dbReference type="ARBA" id="ARBA00022525"/>
    </source>
</evidence>
<dbReference type="Pfam" id="PF22799">
    <property type="entry name" value="PIR1-like_C"/>
    <property type="match status" value="1"/>
</dbReference>
<comment type="subcellular location">
    <subcellularLocation>
        <location evidence="1">Secreted</location>
        <location evidence="1">Cell wall</location>
    </subcellularLocation>
</comment>
<evidence type="ECO:0000259" key="8">
    <source>
        <dbReference type="Pfam" id="PF22799"/>
    </source>
</evidence>
<proteinExistence type="inferred from homology"/>
<evidence type="ECO:0000256" key="2">
    <source>
        <dbReference type="ARBA" id="ARBA00022512"/>
    </source>
</evidence>
<keyword evidence="3" id="KW-0964">Secreted</keyword>
<evidence type="ECO:0000313" key="9">
    <source>
        <dbReference type="EMBL" id="KGR13858.1"/>
    </source>
</evidence>
<dbReference type="GO" id="GO:0005199">
    <property type="term" value="F:structural constituent of cell wall"/>
    <property type="evidence" value="ECO:0007669"/>
    <property type="project" value="InterPro"/>
</dbReference>
<evidence type="ECO:0000256" key="5">
    <source>
        <dbReference type="ARBA" id="ARBA00022737"/>
    </source>
</evidence>
<dbReference type="GO" id="GO:0009277">
    <property type="term" value="C:fungal-type cell wall"/>
    <property type="evidence" value="ECO:0007669"/>
    <property type="project" value="TreeGrafter"/>
</dbReference>
<accession>A0AB34PVT4</accession>
<feature type="domain" description="Cell wall mannoprotein PIR1-like C-terminal" evidence="8">
    <location>
        <begin position="94"/>
        <end position="166"/>
    </location>
</feature>
<keyword evidence="5" id="KW-0677">Repeat</keyword>
<protein>
    <recommendedName>
        <fullName evidence="8">Cell wall mannoprotein PIR1-like C-terminal domain-containing protein</fullName>
    </recommendedName>
</protein>
<evidence type="ECO:0000256" key="6">
    <source>
        <dbReference type="ARBA" id="ARBA00038219"/>
    </source>
</evidence>
<dbReference type="PANTHER" id="PTHR47254:SF1">
    <property type="entry name" value="CELL WALL MANNOPROTEIN CIS3-RELATED"/>
    <property type="match status" value="1"/>
</dbReference>
<dbReference type="Proteomes" id="UP000030161">
    <property type="component" value="Unassembled WGS sequence"/>
</dbReference>
<dbReference type="InterPro" id="IPR054508">
    <property type="entry name" value="PIR1-like_C"/>
</dbReference>
<dbReference type="InterPro" id="IPR000420">
    <property type="entry name" value="Yeast_PIR_rpt"/>
</dbReference>
<gene>
    <name evidence="9" type="ORF">MG3_02291</name>
</gene>
<evidence type="ECO:0000313" key="10">
    <source>
        <dbReference type="Proteomes" id="UP000030161"/>
    </source>
</evidence>
<dbReference type="PANTHER" id="PTHR47254">
    <property type="entry name" value="CELL WALL MANNOPROTEIN CIS3-RELATED"/>
    <property type="match status" value="1"/>
</dbReference>